<reference evidence="1 2" key="1">
    <citation type="submission" date="2018-12" db="EMBL/GenBank/DDBJ databases">
        <authorList>
            <person name="Li K."/>
        </authorList>
    </citation>
    <scope>NUCLEOTIDE SEQUENCE [LARGE SCALE GENOMIC DNA]</scope>
    <source>
        <strain evidence="2">CR22</strain>
    </source>
</reference>
<dbReference type="Pfam" id="PF04673">
    <property type="entry name" value="Cyclase_polyket"/>
    <property type="match status" value="1"/>
</dbReference>
<evidence type="ECO:0000313" key="1">
    <source>
        <dbReference type="EMBL" id="AZP23516.1"/>
    </source>
</evidence>
<dbReference type="GO" id="GO:0030639">
    <property type="term" value="P:polyketide biosynthetic process"/>
    <property type="evidence" value="ECO:0007669"/>
    <property type="project" value="InterPro"/>
</dbReference>
<organism evidence="1 2">
    <name type="scientific">Streptomyces aquilus</name>
    <dbReference type="NCBI Taxonomy" id="2548456"/>
    <lineage>
        <taxon>Bacteria</taxon>
        <taxon>Bacillati</taxon>
        <taxon>Actinomycetota</taxon>
        <taxon>Actinomycetes</taxon>
        <taxon>Kitasatosporales</taxon>
        <taxon>Streptomycetaceae</taxon>
        <taxon>Streptomyces</taxon>
    </lineage>
</organism>
<dbReference type="Gene3D" id="3.30.70.1090">
    <property type="entry name" value="Dimeric alpha+beta barrel"/>
    <property type="match status" value="1"/>
</dbReference>
<dbReference type="InterPro" id="IPR006765">
    <property type="entry name" value="Polyketide_synth_cyclase"/>
</dbReference>
<sequence length="110" mass="12646">MHSTMIVARLDESDLDTVAKLFADFDTGTELPHTMGTRRRQLFACEGLYFHIQDFESADGGRLIEQAKLDPRFVQIQQDLLPYITVFDPQTWRSPSDAMATRFYSWQAAV</sequence>
<dbReference type="SUPFAM" id="SSF54909">
    <property type="entry name" value="Dimeric alpha+beta barrel"/>
    <property type="match status" value="1"/>
</dbReference>
<protein>
    <submittedName>
        <fullName evidence="1">TcmI family type II polyketide cyclase</fullName>
    </submittedName>
</protein>
<keyword evidence="2" id="KW-1185">Reference proteome</keyword>
<evidence type="ECO:0000313" key="2">
    <source>
        <dbReference type="Proteomes" id="UP000280197"/>
    </source>
</evidence>
<dbReference type="Proteomes" id="UP000280197">
    <property type="component" value="Chromosome"/>
</dbReference>
<dbReference type="KEGG" id="saqu:EJC51_31350"/>
<dbReference type="InterPro" id="IPR038474">
    <property type="entry name" value="Polyketide_synth_cyclase_sf"/>
</dbReference>
<gene>
    <name evidence="1" type="ORF">EJC51_31350</name>
</gene>
<accession>A0A3Q9C3N2</accession>
<dbReference type="AlphaFoldDB" id="A0A3Q9C3N2"/>
<dbReference type="RefSeq" id="WP_126277201.1">
    <property type="nucleotide sequence ID" value="NZ_CP034463.1"/>
</dbReference>
<proteinExistence type="predicted"/>
<name>A0A3Q9C3N2_9ACTN</name>
<dbReference type="InterPro" id="IPR011008">
    <property type="entry name" value="Dimeric_a/b-barrel"/>
</dbReference>
<dbReference type="EMBL" id="CP034463">
    <property type="protein sequence ID" value="AZP23516.1"/>
    <property type="molecule type" value="Genomic_DNA"/>
</dbReference>